<dbReference type="AlphaFoldDB" id="A0A6N2MTB8"/>
<name>A0A6N2MTB8_SALVM</name>
<sequence>MDTEESTSVMDNHETLISTTDVELLKRAWLNEKSARRFFSLRCTNDLGKHFDDTVLAKSPDNYQSILKQCITSEEDAMESVSKSLKLFVVLGLCNWIVGMIFVISESVTERHASINLRTDDK</sequence>
<keyword evidence="1" id="KW-0812">Transmembrane</keyword>
<evidence type="ECO:0000313" key="2">
    <source>
        <dbReference type="EMBL" id="VFU57656.1"/>
    </source>
</evidence>
<proteinExistence type="predicted"/>
<keyword evidence="1" id="KW-1133">Transmembrane helix</keyword>
<evidence type="ECO:0000256" key="1">
    <source>
        <dbReference type="SAM" id="Phobius"/>
    </source>
</evidence>
<accession>A0A6N2MTB8</accession>
<feature type="transmembrane region" description="Helical" evidence="1">
    <location>
        <begin position="87"/>
        <end position="104"/>
    </location>
</feature>
<organism evidence="2">
    <name type="scientific">Salix viminalis</name>
    <name type="common">Common osier</name>
    <name type="synonym">Basket willow</name>
    <dbReference type="NCBI Taxonomy" id="40686"/>
    <lineage>
        <taxon>Eukaryota</taxon>
        <taxon>Viridiplantae</taxon>
        <taxon>Streptophyta</taxon>
        <taxon>Embryophyta</taxon>
        <taxon>Tracheophyta</taxon>
        <taxon>Spermatophyta</taxon>
        <taxon>Magnoliopsida</taxon>
        <taxon>eudicotyledons</taxon>
        <taxon>Gunneridae</taxon>
        <taxon>Pentapetalae</taxon>
        <taxon>rosids</taxon>
        <taxon>fabids</taxon>
        <taxon>Malpighiales</taxon>
        <taxon>Salicaceae</taxon>
        <taxon>Saliceae</taxon>
        <taxon>Salix</taxon>
    </lineage>
</organism>
<reference evidence="2" key="1">
    <citation type="submission" date="2019-03" db="EMBL/GenBank/DDBJ databases">
        <authorList>
            <person name="Mank J."/>
            <person name="Almeida P."/>
        </authorList>
    </citation>
    <scope>NUCLEOTIDE SEQUENCE</scope>
    <source>
        <strain evidence="2">78183</strain>
    </source>
</reference>
<protein>
    <submittedName>
        <fullName evidence="2">Uncharacterized protein</fullName>
    </submittedName>
</protein>
<keyword evidence="1" id="KW-0472">Membrane</keyword>
<dbReference type="EMBL" id="CAADRP010001952">
    <property type="protein sequence ID" value="VFU57656.1"/>
    <property type="molecule type" value="Genomic_DNA"/>
</dbReference>
<gene>
    <name evidence="2" type="ORF">SVIM_LOCUS416766</name>
</gene>